<evidence type="ECO:0000313" key="1">
    <source>
        <dbReference type="EMBL" id="KAI4297416.1"/>
    </source>
</evidence>
<reference evidence="1 2" key="1">
    <citation type="journal article" date="2022" name="DNA Res.">
        <title>Chromosomal-level genome assembly of the orchid tree Bauhinia variegata (Leguminosae; Cercidoideae) supports the allotetraploid origin hypothesis of Bauhinia.</title>
        <authorList>
            <person name="Zhong Y."/>
            <person name="Chen Y."/>
            <person name="Zheng D."/>
            <person name="Pang J."/>
            <person name="Liu Y."/>
            <person name="Luo S."/>
            <person name="Meng S."/>
            <person name="Qian L."/>
            <person name="Wei D."/>
            <person name="Dai S."/>
            <person name="Zhou R."/>
        </authorList>
    </citation>
    <scope>NUCLEOTIDE SEQUENCE [LARGE SCALE GENOMIC DNA]</scope>
    <source>
        <strain evidence="1">BV-YZ2020</strain>
    </source>
</reference>
<protein>
    <submittedName>
        <fullName evidence="1">Uncharacterized protein</fullName>
    </submittedName>
</protein>
<accession>A0ACB9KJU1</accession>
<name>A0ACB9KJU1_BAUVA</name>
<gene>
    <name evidence="1" type="ORF">L6164_037308</name>
</gene>
<comment type="caution">
    <text evidence="1">The sequence shown here is derived from an EMBL/GenBank/DDBJ whole genome shotgun (WGS) entry which is preliminary data.</text>
</comment>
<organism evidence="1 2">
    <name type="scientific">Bauhinia variegata</name>
    <name type="common">Purple orchid tree</name>
    <name type="synonym">Phanera variegata</name>
    <dbReference type="NCBI Taxonomy" id="167791"/>
    <lineage>
        <taxon>Eukaryota</taxon>
        <taxon>Viridiplantae</taxon>
        <taxon>Streptophyta</taxon>
        <taxon>Embryophyta</taxon>
        <taxon>Tracheophyta</taxon>
        <taxon>Spermatophyta</taxon>
        <taxon>Magnoliopsida</taxon>
        <taxon>eudicotyledons</taxon>
        <taxon>Gunneridae</taxon>
        <taxon>Pentapetalae</taxon>
        <taxon>rosids</taxon>
        <taxon>fabids</taxon>
        <taxon>Fabales</taxon>
        <taxon>Fabaceae</taxon>
        <taxon>Cercidoideae</taxon>
        <taxon>Cercideae</taxon>
        <taxon>Bauhiniinae</taxon>
        <taxon>Bauhinia</taxon>
    </lineage>
</organism>
<evidence type="ECO:0000313" key="2">
    <source>
        <dbReference type="Proteomes" id="UP000828941"/>
    </source>
</evidence>
<keyword evidence="2" id="KW-1185">Reference proteome</keyword>
<proteinExistence type="predicted"/>
<dbReference type="EMBL" id="CM039439">
    <property type="protein sequence ID" value="KAI4297416.1"/>
    <property type="molecule type" value="Genomic_DNA"/>
</dbReference>
<sequence>MERDSLLTTIVSWSTDGRREAYKLVHQLVSAINGAAAQFPMPPQGMQPSVEAFENGINGAVVGVAAPGRGKRRVMEEPVDKFQLLA</sequence>
<dbReference type="Proteomes" id="UP000828941">
    <property type="component" value="Chromosome 14"/>
</dbReference>